<name>A0A1D7U9Z6_9HYPH</name>
<organism evidence="1 2">
    <name type="scientific">Bosea vaviloviae</name>
    <dbReference type="NCBI Taxonomy" id="1526658"/>
    <lineage>
        <taxon>Bacteria</taxon>
        <taxon>Pseudomonadati</taxon>
        <taxon>Pseudomonadota</taxon>
        <taxon>Alphaproteobacteria</taxon>
        <taxon>Hyphomicrobiales</taxon>
        <taxon>Boseaceae</taxon>
        <taxon>Bosea</taxon>
    </lineage>
</organism>
<dbReference type="Proteomes" id="UP000094969">
    <property type="component" value="Chromosome"/>
</dbReference>
<evidence type="ECO:0000313" key="1">
    <source>
        <dbReference type="EMBL" id="AOO84195.1"/>
    </source>
</evidence>
<evidence type="ECO:0000313" key="2">
    <source>
        <dbReference type="Proteomes" id="UP000094969"/>
    </source>
</evidence>
<dbReference type="EMBL" id="CP017147">
    <property type="protein sequence ID" value="AOO84195.1"/>
    <property type="molecule type" value="Genomic_DNA"/>
</dbReference>
<dbReference type="Pfam" id="PF14076">
    <property type="entry name" value="DUF4258"/>
    <property type="match status" value="1"/>
</dbReference>
<reference evidence="1 2" key="1">
    <citation type="journal article" date="2015" name="Antonie Van Leeuwenhoek">
        <title>Bosea vaviloviae sp. nov., a new species of slow-growing rhizobia isolated from nodules of the relict species Vavilovia formosa (Stev.) Fed.</title>
        <authorList>
            <person name="Safronova V.I."/>
            <person name="Kuznetsova I.G."/>
            <person name="Sazanova A.L."/>
            <person name="Kimeklis A.K."/>
            <person name="Belimov A.A."/>
            <person name="Andronov E.E."/>
            <person name="Pinaev A.G."/>
            <person name="Chizhevskaya E.P."/>
            <person name="Pukhaev A.R."/>
            <person name="Popov K.P."/>
            <person name="Willems A."/>
            <person name="Tikhonovich I.A."/>
        </authorList>
    </citation>
    <scope>NUCLEOTIDE SEQUENCE [LARGE SCALE GENOMIC DNA]</scope>
    <source>
        <strain evidence="1 2">Vaf18</strain>
    </source>
</reference>
<dbReference type="KEGG" id="bvv:BHK69_05075"/>
<keyword evidence="2" id="KW-1185">Reference proteome</keyword>
<gene>
    <name evidence="1" type="ORF">BHK69_05075</name>
</gene>
<sequence>MPPIVTFSYSEHAMTMLAEREIERVWVERTVLQPDATEPDPKHPDRQRAFRTVPERDGRVLRVVYVRSDTAYRVITPFLDRGRRR</sequence>
<protein>
    <recommendedName>
        <fullName evidence="3">DUF4258 domain-containing protein</fullName>
    </recommendedName>
</protein>
<dbReference type="STRING" id="1526658.BHK69_05075"/>
<dbReference type="AlphaFoldDB" id="A0A1D7U9Z6"/>
<dbReference type="OrthoDB" id="8000953at2"/>
<proteinExistence type="predicted"/>
<accession>A0A1D7U9Z6</accession>
<evidence type="ECO:0008006" key="3">
    <source>
        <dbReference type="Google" id="ProtNLM"/>
    </source>
</evidence>
<dbReference type="InterPro" id="IPR025354">
    <property type="entry name" value="DUF4258"/>
</dbReference>